<organism evidence="2 3">
    <name type="scientific">Oceanospirillum multiglobuliferum</name>
    <dbReference type="NCBI Taxonomy" id="64969"/>
    <lineage>
        <taxon>Bacteria</taxon>
        <taxon>Pseudomonadati</taxon>
        <taxon>Pseudomonadota</taxon>
        <taxon>Gammaproteobacteria</taxon>
        <taxon>Oceanospirillales</taxon>
        <taxon>Oceanospirillaceae</taxon>
        <taxon>Oceanospirillum</taxon>
    </lineage>
</organism>
<gene>
    <name evidence="2" type="ORF">BTE48_11385</name>
</gene>
<dbReference type="EMBL" id="MTSM01000015">
    <property type="protein sequence ID" value="OPX54938.1"/>
    <property type="molecule type" value="Genomic_DNA"/>
</dbReference>
<name>A0A1T4KTX5_9GAMM</name>
<dbReference type="InterPro" id="IPR052336">
    <property type="entry name" value="MlaD_Phospholipid_Transporter"/>
</dbReference>
<feature type="domain" description="Mce/MlaD" evidence="1">
    <location>
        <begin position="40"/>
        <end position="118"/>
    </location>
</feature>
<dbReference type="GO" id="GO:0005543">
    <property type="term" value="F:phospholipid binding"/>
    <property type="evidence" value="ECO:0007669"/>
    <property type="project" value="TreeGrafter"/>
</dbReference>
<evidence type="ECO:0000313" key="2">
    <source>
        <dbReference type="EMBL" id="OPX54938.1"/>
    </source>
</evidence>
<evidence type="ECO:0000313" key="3">
    <source>
        <dbReference type="Proteomes" id="UP000191418"/>
    </source>
</evidence>
<comment type="caution">
    <text evidence="2">The sequence shown here is derived from an EMBL/GenBank/DDBJ whole genome shotgun (WGS) entry which is preliminary data.</text>
</comment>
<reference evidence="2 3" key="1">
    <citation type="submission" date="2017-01" db="EMBL/GenBank/DDBJ databases">
        <title>Genome Sequencing of a Marine Spirillum, Oceanospirillum multiglobuliferum ATCC 33336, from Japan.</title>
        <authorList>
            <person name="Carney J.G."/>
            <person name="Trachtenberg A.M."/>
            <person name="Rheaume B.A."/>
            <person name="Linnane J.D."/>
            <person name="Pitts N.L."/>
            <person name="Mykles D.L."/>
            <person name="Maclea K.S."/>
        </authorList>
    </citation>
    <scope>NUCLEOTIDE SEQUENCE [LARGE SCALE GENOMIC DNA]</scope>
    <source>
        <strain evidence="2 3">ATCC 33336</strain>
    </source>
</reference>
<sequence length="154" mass="16472">MSTRWIEISVGAFVIAAGLALLVLAFKVSGLDYSSSSEQSYKVYAHFSNVGGLKPRAKVTMAGVTVGRVASIEIDPKWYDAKVTLLIDNQMRNKLSTDTSAAILTSGLLGENYIGLVVGAEEETIGENGEIRDTQPALVLEDLIGKFLSSMGKN</sequence>
<dbReference type="GO" id="GO:0005548">
    <property type="term" value="F:phospholipid transporter activity"/>
    <property type="evidence" value="ECO:0007669"/>
    <property type="project" value="TreeGrafter"/>
</dbReference>
<dbReference type="PANTHER" id="PTHR33371:SF4">
    <property type="entry name" value="INTERMEMBRANE PHOSPHOLIPID TRANSPORT SYSTEM BINDING PROTEIN MLAD"/>
    <property type="match status" value="1"/>
</dbReference>
<dbReference type="Pfam" id="PF02470">
    <property type="entry name" value="MlaD"/>
    <property type="match status" value="1"/>
</dbReference>
<keyword evidence="3" id="KW-1185">Reference proteome</keyword>
<dbReference type="Proteomes" id="UP000191418">
    <property type="component" value="Unassembled WGS sequence"/>
</dbReference>
<dbReference type="STRING" id="64969.SAMN02745127_00215"/>
<proteinExistence type="predicted"/>
<dbReference type="AlphaFoldDB" id="A0A1T4KTX5"/>
<dbReference type="NCBIfam" id="TIGR04430">
    <property type="entry name" value="OM_asym_MlaD"/>
    <property type="match status" value="1"/>
</dbReference>
<accession>A0A1T4KTX5</accession>
<protein>
    <submittedName>
        <fullName evidence="2">Outer membrane lipid asymmetry maintenance protein MlaD</fullName>
    </submittedName>
</protein>
<dbReference type="PANTHER" id="PTHR33371">
    <property type="entry name" value="INTERMEMBRANE PHOSPHOLIPID TRANSPORT SYSTEM BINDING PROTEIN MLAD-RELATED"/>
    <property type="match status" value="1"/>
</dbReference>
<evidence type="ECO:0000259" key="1">
    <source>
        <dbReference type="Pfam" id="PF02470"/>
    </source>
</evidence>
<dbReference type="RefSeq" id="WP_078743824.1">
    <property type="nucleotide sequence ID" value="NZ_FUXG01000001.1"/>
</dbReference>
<dbReference type="InterPro" id="IPR003399">
    <property type="entry name" value="Mce/MlaD"/>
</dbReference>
<dbReference type="InterPro" id="IPR030970">
    <property type="entry name" value="ABC_MlaD"/>
</dbReference>